<feature type="domain" description="FlgD/Vpr Ig-like" evidence="2">
    <location>
        <begin position="540"/>
        <end position="603"/>
    </location>
</feature>
<reference evidence="3 4" key="1">
    <citation type="submission" date="2015-11" db="EMBL/GenBank/DDBJ databases">
        <authorList>
            <person name="Zhang Y."/>
            <person name="Guo Z."/>
        </authorList>
    </citation>
    <scope>NUCLEOTIDE SEQUENCE [LARGE SCALE GENOMIC DNA]</scope>
    <source>
        <strain evidence="3">JGI-4</strain>
    </source>
</reference>
<organism evidence="3 4">
    <name type="scientific">Candidatus Kryptonium thompsonii</name>
    <dbReference type="NCBI Taxonomy" id="1633631"/>
    <lineage>
        <taxon>Bacteria</taxon>
        <taxon>Pseudomonadati</taxon>
        <taxon>Candidatus Kryptoniota</taxon>
        <taxon>Candidatus Kryptonium</taxon>
    </lineage>
</organism>
<dbReference type="EMBL" id="FAOP01000018">
    <property type="protein sequence ID" value="CUU09388.1"/>
    <property type="molecule type" value="Genomic_DNA"/>
</dbReference>
<accession>A0A0S4NDF9</accession>
<dbReference type="InterPro" id="IPR026444">
    <property type="entry name" value="Secre_tail"/>
</dbReference>
<dbReference type="Gene3D" id="2.60.40.4070">
    <property type="match status" value="1"/>
</dbReference>
<dbReference type="STRING" id="1633631.GCA_001442925_02341"/>
<dbReference type="SUPFAM" id="SSF48695">
    <property type="entry name" value="Multiheme cytochromes"/>
    <property type="match status" value="1"/>
</dbReference>
<dbReference type="Proteomes" id="UP000182011">
    <property type="component" value="Unassembled WGS sequence"/>
</dbReference>
<proteinExistence type="predicted"/>
<sequence length="616" mass="69413">MKRLFLIWGLLILIYGVTFSQSYVGTDRCLTCHAYVKPVAKDYKQTLHAKIHLLPSAQTVRGDFTQTVSMGSSYGNALVRLRTDGSKWYAKLIPSSGDSVEYEIVYTYGFGWKQRYLVKIDSSYYMLPIQWNMKGYLDNSSGSWVPYVPGTWFNSDGTLKATNTNSFRAKSYDKNCVGCHATGLNITKYVSAQNDTFWIAKWANNNSINDMVIGCENCHGPGSDHASTGDKTKIINPKNLSYERQLEVCGQCHFRGTSSNGTHEYAWNEANNKGYIPGDSLGLYIVHAPGLWPDNYTSRMHHQQYDDILKSKHYSNPYHKLTCFECHDPHKVTGNPHQIVDSLYVRDQSGNYIWIKTSNDDNTLCLACHAGYGPFAGLTRAMIKDPVANKDTIASVVSRHTHHSYDPDNKNNTGGASRCSKCHMAKTAITAKAYDIHSHTFEVISPKKTLDYKTVTTPTKGMLNSCAASCHRNPTGNIPSFGIPTDANLTDWAETTDIQLADTLWRYFRAWWPTKVEQIASVVSTFELFQNYPNPFNPTTTIEFALPKRANVKLVIYDISGRVVKTLIDGQEYEPGLYRVEWNGKNDYGEYVSSGIYLYRLQAGDFVSTKKMVLVR</sequence>
<protein>
    <submittedName>
        <fullName evidence="3">Por secretion system C-terminal sorting domain-containing protein</fullName>
    </submittedName>
</protein>
<dbReference type="Gene3D" id="1.10.1130.10">
    <property type="entry name" value="Flavocytochrome C3, Chain A"/>
    <property type="match status" value="1"/>
</dbReference>
<evidence type="ECO:0000256" key="1">
    <source>
        <dbReference type="ARBA" id="ARBA00022729"/>
    </source>
</evidence>
<dbReference type="AlphaFoldDB" id="A0A0P1LFX2"/>
<name>A0A0P1LFX2_9BACT</name>
<evidence type="ECO:0000313" key="4">
    <source>
        <dbReference type="Proteomes" id="UP000182011"/>
    </source>
</evidence>
<evidence type="ECO:0000313" key="3">
    <source>
        <dbReference type="EMBL" id="CUU09388.1"/>
    </source>
</evidence>
<dbReference type="InterPro" id="IPR051829">
    <property type="entry name" value="Multiheme_Cytochr_ET"/>
</dbReference>
<dbReference type="RefSeq" id="WP_075432228.1">
    <property type="nucleotide sequence ID" value="NZ_CZVN01000011.1"/>
</dbReference>
<gene>
    <name evidence="3" type="ORF">JGI4_02354</name>
</gene>
<evidence type="ECO:0000259" key="2">
    <source>
        <dbReference type="Pfam" id="PF13860"/>
    </source>
</evidence>
<accession>A0A0P1LFX2</accession>
<keyword evidence="1" id="KW-0732">Signal</keyword>
<dbReference type="PANTHER" id="PTHR35038">
    <property type="entry name" value="DISSIMILATORY SULFITE REDUCTASE SIRA"/>
    <property type="match status" value="1"/>
</dbReference>
<dbReference type="Pfam" id="PF13860">
    <property type="entry name" value="FlgD_ig"/>
    <property type="match status" value="1"/>
</dbReference>
<dbReference type="PANTHER" id="PTHR35038:SF8">
    <property type="entry name" value="C-TYPE POLYHEME CYTOCHROME OMCC"/>
    <property type="match status" value="1"/>
</dbReference>
<dbReference type="InterPro" id="IPR025965">
    <property type="entry name" value="FlgD/Vpr_Ig-like"/>
</dbReference>
<dbReference type="InterPro" id="IPR036280">
    <property type="entry name" value="Multihaem_cyt_sf"/>
</dbReference>
<dbReference type="NCBIfam" id="TIGR04183">
    <property type="entry name" value="Por_Secre_tail"/>
    <property type="match status" value="1"/>
</dbReference>